<evidence type="ECO:0000256" key="10">
    <source>
        <dbReference type="SAM" id="MobiDB-lite"/>
    </source>
</evidence>
<keyword evidence="4 11" id="KW-0812">Transmembrane</keyword>
<evidence type="ECO:0000313" key="14">
    <source>
        <dbReference type="EMBL" id="PHU37706.1"/>
    </source>
</evidence>
<evidence type="ECO:0000259" key="13">
    <source>
        <dbReference type="PROSITE" id="PS50885"/>
    </source>
</evidence>
<dbReference type="Pfam" id="PF00015">
    <property type="entry name" value="MCPsignal"/>
    <property type="match status" value="1"/>
</dbReference>
<evidence type="ECO:0000256" key="2">
    <source>
        <dbReference type="ARBA" id="ARBA00022475"/>
    </source>
</evidence>
<dbReference type="Proteomes" id="UP000224563">
    <property type="component" value="Unassembled WGS sequence"/>
</dbReference>
<evidence type="ECO:0000256" key="7">
    <source>
        <dbReference type="ARBA" id="ARBA00023224"/>
    </source>
</evidence>
<evidence type="ECO:0000256" key="1">
    <source>
        <dbReference type="ARBA" id="ARBA00004651"/>
    </source>
</evidence>
<sequence>MSKKQETKNVKSISRKLSLISAVMLVISMIAAELIVIGFGYNMVQDLINKSLKTEVSTDAGLVNRELNATFYYLNGVADAVEQNTFADEAALRSYLEGTIGRYEMIPTGAYLALNDGTFIYPADPSIEEGFVATEKAWYTEAIAYTDKYFYYYDVPYFDTATGNLCSTVQRHVKMKDGREGVFVADLMMSSVQAKLADVNLYDTGKAMMVTTDGLILSYEDASVCGQKLEEQTGNKLLENINEVLTKDDGTVSSVNAGSKYLTCGSTIDGTNWKVIIYVKSSEVFAAVTKIIVTLIIFTILAVAVVVFIMVRVLTKMIKKPVHELTNNIEKIAGGDFTVEVHAKGNDEIAYMNSAMGDFIAGMRDSITDIKDASVRLRGEAHNSQDTADHLEGAAENQSSSMEQIRGTISNMADAVTSVAESATTLAQTIDEVNEGEKRIEESMNTLVQKAEIGKKDMMTVSEGMTNVVASMADMADAVNAVDEAAQKINEIVDMITAISTQTNLLSLNASIEAARAGDAGKGFAVVASEIGNLANNSAQATSEIAGIITEMSSRVRMLSEKSNTNTELINHNAEYVNSAAATFEQITEELSEASDTLNSIAQQMMTVNDVASNMAAVSEEQSASTQEIASQVEVVTEAARGVAESSDMVSVAANSVADAVDVINNNLERFTI</sequence>
<keyword evidence="2" id="KW-1003">Cell membrane</keyword>
<evidence type="ECO:0000256" key="9">
    <source>
        <dbReference type="PROSITE-ProRule" id="PRU00284"/>
    </source>
</evidence>
<feature type="transmembrane region" description="Helical" evidence="11">
    <location>
        <begin position="20"/>
        <end position="41"/>
    </location>
</feature>
<keyword evidence="5 11" id="KW-1133">Transmembrane helix</keyword>
<dbReference type="Gene3D" id="3.30.450.20">
    <property type="entry name" value="PAS domain"/>
    <property type="match status" value="2"/>
</dbReference>
<comment type="caution">
    <text evidence="14">The sequence shown here is derived from an EMBL/GenBank/DDBJ whole genome shotgun (WGS) entry which is preliminary data.</text>
</comment>
<reference evidence="14 15" key="2">
    <citation type="submission" date="2017-10" db="EMBL/GenBank/DDBJ databases">
        <authorList>
            <person name="Banno H."/>
            <person name="Chua N.-H."/>
        </authorList>
    </citation>
    <scope>NUCLEOTIDE SEQUENCE [LARGE SCALE GENOMIC DNA]</scope>
    <source>
        <strain evidence="14 15">JK623</strain>
    </source>
</reference>
<evidence type="ECO:0000256" key="3">
    <source>
        <dbReference type="ARBA" id="ARBA00022500"/>
    </source>
</evidence>
<keyword evidence="15" id="KW-1185">Reference proteome</keyword>
<dbReference type="InterPro" id="IPR004089">
    <property type="entry name" value="MCPsignal_dom"/>
</dbReference>
<keyword evidence="6 11" id="KW-0472">Membrane</keyword>
<proteinExistence type="inferred from homology"/>
<dbReference type="Pfam" id="PF02743">
    <property type="entry name" value="dCache_1"/>
    <property type="match status" value="1"/>
</dbReference>
<dbReference type="GO" id="GO:0007165">
    <property type="term" value="P:signal transduction"/>
    <property type="evidence" value="ECO:0007669"/>
    <property type="project" value="UniProtKB-KW"/>
</dbReference>
<evidence type="ECO:0000259" key="12">
    <source>
        <dbReference type="PROSITE" id="PS50111"/>
    </source>
</evidence>
<feature type="domain" description="Methyl-accepting transducer" evidence="12">
    <location>
        <begin position="387"/>
        <end position="637"/>
    </location>
</feature>
<dbReference type="SMART" id="SM00304">
    <property type="entry name" value="HAMP"/>
    <property type="match status" value="1"/>
</dbReference>
<dbReference type="GO" id="GO:0006935">
    <property type="term" value="P:chemotaxis"/>
    <property type="evidence" value="ECO:0007669"/>
    <property type="project" value="UniProtKB-KW"/>
</dbReference>
<dbReference type="SUPFAM" id="SSF58104">
    <property type="entry name" value="Methyl-accepting chemotaxis protein (MCP) signaling domain"/>
    <property type="match status" value="1"/>
</dbReference>
<evidence type="ECO:0000256" key="6">
    <source>
        <dbReference type="ARBA" id="ARBA00023136"/>
    </source>
</evidence>
<evidence type="ECO:0000256" key="11">
    <source>
        <dbReference type="SAM" id="Phobius"/>
    </source>
</evidence>
<dbReference type="InterPro" id="IPR003660">
    <property type="entry name" value="HAMP_dom"/>
</dbReference>
<dbReference type="Gene3D" id="1.10.287.950">
    <property type="entry name" value="Methyl-accepting chemotaxis protein"/>
    <property type="match status" value="1"/>
</dbReference>
<feature type="transmembrane region" description="Helical" evidence="11">
    <location>
        <begin position="291"/>
        <end position="311"/>
    </location>
</feature>
<evidence type="ECO:0000256" key="5">
    <source>
        <dbReference type="ARBA" id="ARBA00022989"/>
    </source>
</evidence>
<dbReference type="AlphaFoldDB" id="A0A2G3E354"/>
<organism evidence="14 15">
    <name type="scientific">Agathobacter ruminis</name>
    <dbReference type="NCBI Taxonomy" id="1712665"/>
    <lineage>
        <taxon>Bacteria</taxon>
        <taxon>Bacillati</taxon>
        <taxon>Bacillota</taxon>
        <taxon>Clostridia</taxon>
        <taxon>Lachnospirales</taxon>
        <taxon>Lachnospiraceae</taxon>
        <taxon>Agathobacter</taxon>
    </lineage>
</organism>
<feature type="domain" description="HAMP" evidence="13">
    <location>
        <begin position="316"/>
        <end position="368"/>
    </location>
</feature>
<dbReference type="PANTHER" id="PTHR32089:SF112">
    <property type="entry name" value="LYSOZYME-LIKE PROTEIN-RELATED"/>
    <property type="match status" value="1"/>
</dbReference>
<gene>
    <name evidence="14" type="ORF">CSX02_06370</name>
</gene>
<comment type="similarity">
    <text evidence="8">Belongs to the methyl-accepting chemotaxis (MCP) protein family.</text>
</comment>
<evidence type="ECO:0000256" key="8">
    <source>
        <dbReference type="ARBA" id="ARBA00029447"/>
    </source>
</evidence>
<dbReference type="PROSITE" id="PS50111">
    <property type="entry name" value="CHEMOTAXIS_TRANSDUC_2"/>
    <property type="match status" value="1"/>
</dbReference>
<reference evidence="14 15" key="1">
    <citation type="submission" date="2017-10" db="EMBL/GenBank/DDBJ databases">
        <title>Resolving the taxonomy of Roseburia spp., Eubacterium rectale and Agathobacter spp. through phylogenomic analysis.</title>
        <authorList>
            <person name="Sheridan P.O."/>
            <person name="Walker A.W."/>
            <person name="Duncan S.H."/>
            <person name="Scott K.P."/>
            <person name="Toole P.W.O."/>
            <person name="Luis P."/>
            <person name="Flint H.J."/>
        </authorList>
    </citation>
    <scope>NUCLEOTIDE SEQUENCE [LARGE SCALE GENOMIC DNA]</scope>
    <source>
        <strain evidence="14 15">JK623</strain>
    </source>
</reference>
<accession>A0A2G3E354</accession>
<comment type="subcellular location">
    <subcellularLocation>
        <location evidence="1">Cell membrane</location>
        <topology evidence="1">Multi-pass membrane protein</topology>
    </subcellularLocation>
</comment>
<keyword evidence="3" id="KW-0145">Chemotaxis</keyword>
<dbReference type="Pfam" id="PF00672">
    <property type="entry name" value="HAMP"/>
    <property type="match status" value="1"/>
</dbReference>
<dbReference type="PANTHER" id="PTHR32089">
    <property type="entry name" value="METHYL-ACCEPTING CHEMOTAXIS PROTEIN MCPB"/>
    <property type="match status" value="1"/>
</dbReference>
<dbReference type="SMART" id="SM00283">
    <property type="entry name" value="MA"/>
    <property type="match status" value="1"/>
</dbReference>
<evidence type="ECO:0000256" key="4">
    <source>
        <dbReference type="ARBA" id="ARBA00022692"/>
    </source>
</evidence>
<evidence type="ECO:0000313" key="15">
    <source>
        <dbReference type="Proteomes" id="UP000224563"/>
    </source>
</evidence>
<dbReference type="CDD" id="cd12912">
    <property type="entry name" value="PDC2_MCP_like"/>
    <property type="match status" value="1"/>
</dbReference>
<protein>
    <submittedName>
        <fullName evidence="14">Chemotaxis protein</fullName>
    </submittedName>
</protein>
<feature type="region of interest" description="Disordered" evidence="10">
    <location>
        <begin position="381"/>
        <end position="400"/>
    </location>
</feature>
<dbReference type="EMBL" id="PDYG01000031">
    <property type="protein sequence ID" value="PHU37706.1"/>
    <property type="molecule type" value="Genomic_DNA"/>
</dbReference>
<dbReference type="PROSITE" id="PS50885">
    <property type="entry name" value="HAMP"/>
    <property type="match status" value="1"/>
</dbReference>
<feature type="compositionally biased region" description="Basic and acidic residues" evidence="10">
    <location>
        <begin position="381"/>
        <end position="393"/>
    </location>
</feature>
<dbReference type="GO" id="GO:0005886">
    <property type="term" value="C:plasma membrane"/>
    <property type="evidence" value="ECO:0007669"/>
    <property type="project" value="UniProtKB-SubCell"/>
</dbReference>
<name>A0A2G3E354_9FIRM</name>
<dbReference type="CDD" id="cd06225">
    <property type="entry name" value="HAMP"/>
    <property type="match status" value="1"/>
</dbReference>
<dbReference type="RefSeq" id="WP_099386040.1">
    <property type="nucleotide sequence ID" value="NZ_JANSWH010000067.1"/>
</dbReference>
<dbReference type="InterPro" id="IPR033479">
    <property type="entry name" value="dCache_1"/>
</dbReference>
<keyword evidence="7 9" id="KW-0807">Transducer</keyword>